<dbReference type="GO" id="GO:0005737">
    <property type="term" value="C:cytoplasm"/>
    <property type="evidence" value="ECO:0007669"/>
    <property type="project" value="TreeGrafter"/>
</dbReference>
<dbReference type="Gene3D" id="1.20.900.10">
    <property type="entry name" value="Dbl homology (DH) domain"/>
    <property type="match status" value="1"/>
</dbReference>
<accession>L8HJT0</accession>
<feature type="compositionally biased region" description="Basic residues" evidence="1">
    <location>
        <begin position="263"/>
        <end position="275"/>
    </location>
</feature>
<dbReference type="EMBL" id="KB007805">
    <property type="protein sequence ID" value="ELR25467.1"/>
    <property type="molecule type" value="Genomic_DNA"/>
</dbReference>
<dbReference type="PROSITE" id="PS00741">
    <property type="entry name" value="DH_1"/>
    <property type="match status" value="1"/>
</dbReference>
<dbReference type="InterPro" id="IPR001849">
    <property type="entry name" value="PH_domain"/>
</dbReference>
<evidence type="ECO:0000256" key="1">
    <source>
        <dbReference type="SAM" id="MobiDB-lite"/>
    </source>
</evidence>
<dbReference type="Pfam" id="PF00621">
    <property type="entry name" value="RhoGEF"/>
    <property type="match status" value="1"/>
</dbReference>
<dbReference type="PROSITE" id="PS50010">
    <property type="entry name" value="DH_2"/>
    <property type="match status" value="1"/>
</dbReference>
<dbReference type="SMART" id="SM00325">
    <property type="entry name" value="RhoGEF"/>
    <property type="match status" value="1"/>
</dbReference>
<feature type="compositionally biased region" description="Low complexity" evidence="1">
    <location>
        <begin position="1500"/>
        <end position="1529"/>
    </location>
</feature>
<dbReference type="Proteomes" id="UP000011083">
    <property type="component" value="Unassembled WGS sequence"/>
</dbReference>
<dbReference type="OMA" id="GHEPRGF"/>
<feature type="domain" description="PH" evidence="2">
    <location>
        <begin position="1243"/>
        <end position="1339"/>
    </location>
</feature>
<dbReference type="CDD" id="cd00160">
    <property type="entry name" value="RhoGEF"/>
    <property type="match status" value="1"/>
</dbReference>
<feature type="domain" description="DH" evidence="3">
    <location>
        <begin position="1030"/>
        <end position="1217"/>
    </location>
</feature>
<dbReference type="InterPro" id="IPR051092">
    <property type="entry name" value="FYVE_RhoGEF_PH"/>
</dbReference>
<dbReference type="InterPro" id="IPR000219">
    <property type="entry name" value="DH_dom"/>
</dbReference>
<dbReference type="GO" id="GO:0035556">
    <property type="term" value="P:intracellular signal transduction"/>
    <property type="evidence" value="ECO:0007669"/>
    <property type="project" value="InterPro"/>
</dbReference>
<dbReference type="KEGG" id="acan:ACA1_295530"/>
<feature type="region of interest" description="Disordered" evidence="1">
    <location>
        <begin position="1450"/>
        <end position="1597"/>
    </location>
</feature>
<sequence length="1597" mass="176371">MATDLKQKAEAGRSNVVDDLLLSSPRALADDEALLSPKKKIRAARIRAPDTTASADSSPALPFDSTEFSLQGSRGVLPTPLASLSYSSSCPFLAESTETKVEGEKKDNTNKEKEVVEDDDDDDGNDGDDHSSKSGNKEKEVEKEEEVVEEEEDDDDTDSESESEDVKAKAKKAKAKKAKKEKREKKEKRRSKAVAAAEAEEKEKQVREIEERMKRELARLEEQKERVRLELERLKSGGGAVHHGEGDDATTAKKSECEEKKEGRKTKTKTKKTKKVAAAAKTKESSSDESEKEEEEKKEKKKKKEKKERRAESQQVATRNAAKSDADADGGAAGRALSVLEDAQRVRLRTQEVVSASAVVKTNTKAAKPKKEKKEKTKEKQKAKSESESEEESDDELQSGPTVICTRHDDDDQKKTPNDVADVDDDGKESESESDGDAHDTKKKEAKRAKKEEKEREKRRKKEEKERERTQRKEEKRRLRAERKAKKAERKQQRKKTGGNGGSGLMASIDSNASVGSNDQEQLRRVEAALWSEFVPFILRESHAGLFASLAARAPPAKRRAKSRGGRNRDAGSGGDDGSESSSAADSESDSSDDTDTSSLSTSSSAASDVDSSGSHRRRRSSEGGSRGGKAAEVPAELEQLMLGLHRFLTTVVCNAGFAGSDVFEATAGRLAGLGSLFAHPLGRNAFAVALKKLARQNTSFLLTEEGFQCILCLIEQVINAFDFKRYETDLSVARVIMNIASTFHRTLNGSTQFVQQFITAYTIWRDLMFWEKYFWDELAVAQRKGYQQLDAGDGEEKKGDDAASTQQQGPGDASTDASATPEEPEEFVPFNPTLIFVLLHSTAYNMLNWDVDVRSVRKFVTRMCKKTCLSHDQRQSIMEIVDSFAKSLLAPSEGSFDSPMQRSSSGGGSSSDDLSSRKLGVRKKSTIAAAASSIDGTVAAADKKPESAWDQEVLEHVIGELGRLTEEQQALMAQKAREREEEARRLKEKSERSKKQLKAKAAASTGKVEAGKKHLEKALDAFQEVQLVQRSRVIGELVSTEKSYLANLVMTVQHFLEPFRRAKVVSEGEINLLFSNIEIIVGLSQTFLTRLEERLASWKADNRAPGEQFLSDIFALVFPFMKIYATYCGNFEDVNSYLQRNKNNEKLTRFIRQCELQTKNKLDLPSLLIMPVQRIPRYRLLLQELIKCTAPHHADYRKLCSALEMIKNIADFVNEQTKGSRLHTMQKNFGPKADSIVEPWRVWIKDGHLRALAIVEGGKVQIIPLYVILFNDLLVYAKSPKEYLGKVHLHEAWVKDEQDAGDMQNILQFYSPSAAFLFAANSDEEKYEWIKALATNIDRQLQVDECREKRLSVLAEITKKKKKSKKPPKEKADGAADSLVASAAAADKKQQKKASRKQREHDQLLSAFLQFHPNVIPNTANELLTTTQRIEKTFRTLSRHFSFRNVKETAPRDGDKVKNDLDLATPPTLAFSERQLPTRAAGRSLVPPITPPKTPAPGAPLTAPARGRAASAAASSPSSRSAAEAQSPQKAGDAAEPSSSSSSAPAKKSGGFWGLWSSSNHQVATATTTAGGPTTTEGKGGSAGKGSGKDLEIFRL</sequence>
<organism evidence="4 5">
    <name type="scientific">Acanthamoeba castellanii (strain ATCC 30010 / Neff)</name>
    <dbReference type="NCBI Taxonomy" id="1257118"/>
    <lineage>
        <taxon>Eukaryota</taxon>
        <taxon>Amoebozoa</taxon>
        <taxon>Discosea</taxon>
        <taxon>Longamoebia</taxon>
        <taxon>Centramoebida</taxon>
        <taxon>Acanthamoebidae</taxon>
        <taxon>Acanthamoeba</taxon>
    </lineage>
</organism>
<dbReference type="PANTHER" id="PTHR12673">
    <property type="entry name" value="FACIOGENITAL DYSPLASIA PROTEIN"/>
    <property type="match status" value="1"/>
</dbReference>
<feature type="compositionally biased region" description="Low complexity" evidence="1">
    <location>
        <begin position="1565"/>
        <end position="1578"/>
    </location>
</feature>
<feature type="region of interest" description="Disordered" evidence="1">
    <location>
        <begin position="46"/>
        <end position="66"/>
    </location>
</feature>
<feature type="compositionally biased region" description="Basic and acidic residues" evidence="1">
    <location>
        <begin position="242"/>
        <end position="262"/>
    </location>
</feature>
<evidence type="ECO:0000259" key="2">
    <source>
        <dbReference type="PROSITE" id="PS50003"/>
    </source>
</evidence>
<feature type="compositionally biased region" description="Low complexity" evidence="1">
    <location>
        <begin position="1376"/>
        <end position="1386"/>
    </location>
</feature>
<dbReference type="InterPro" id="IPR001331">
    <property type="entry name" value="GDS_CDC24_CS"/>
</dbReference>
<feature type="region of interest" description="Disordered" evidence="1">
    <location>
        <begin position="231"/>
        <end position="332"/>
    </location>
</feature>
<dbReference type="InterPro" id="IPR022096">
    <property type="entry name" value="SBF1/SBF2"/>
</dbReference>
<feature type="compositionally biased region" description="Basic and acidic residues" evidence="1">
    <location>
        <begin position="1450"/>
        <end position="1462"/>
    </location>
</feature>
<feature type="region of interest" description="Disordered" evidence="1">
    <location>
        <begin position="978"/>
        <end position="1004"/>
    </location>
</feature>
<evidence type="ECO:0000259" key="3">
    <source>
        <dbReference type="PROSITE" id="PS50010"/>
    </source>
</evidence>
<dbReference type="Gene3D" id="2.30.29.30">
    <property type="entry name" value="Pleckstrin-homology domain (PH domain)/Phosphotyrosine-binding domain (PTB)"/>
    <property type="match status" value="1"/>
</dbReference>
<feature type="compositionally biased region" description="Acidic residues" evidence="1">
    <location>
        <begin position="287"/>
        <end position="296"/>
    </location>
</feature>
<dbReference type="Pfam" id="PF12335">
    <property type="entry name" value="SBF2"/>
    <property type="match status" value="1"/>
</dbReference>
<evidence type="ECO:0000313" key="5">
    <source>
        <dbReference type="Proteomes" id="UP000011083"/>
    </source>
</evidence>
<feature type="compositionally biased region" description="Basic and acidic residues" evidence="1">
    <location>
        <begin position="97"/>
        <end position="114"/>
    </location>
</feature>
<dbReference type="VEuPathDB" id="AmoebaDB:ACA1_295530"/>
<dbReference type="OrthoDB" id="660555at2759"/>
<dbReference type="InterPro" id="IPR011993">
    <property type="entry name" value="PH-like_dom_sf"/>
</dbReference>
<keyword evidence="5" id="KW-1185">Reference proteome</keyword>
<feature type="compositionally biased region" description="Polar residues" evidence="1">
    <location>
        <begin position="509"/>
        <end position="520"/>
    </location>
</feature>
<feature type="compositionally biased region" description="Low complexity" evidence="1">
    <location>
        <begin position="1538"/>
        <end position="1550"/>
    </location>
</feature>
<feature type="compositionally biased region" description="Pro residues" evidence="1">
    <location>
        <begin position="1489"/>
        <end position="1499"/>
    </location>
</feature>
<feature type="compositionally biased region" description="Acidic residues" evidence="1">
    <location>
        <begin position="115"/>
        <end position="126"/>
    </location>
</feature>
<feature type="compositionally biased region" description="Basic and acidic residues" evidence="1">
    <location>
        <begin position="406"/>
        <end position="417"/>
    </location>
</feature>
<feature type="region of interest" description="Disordered" evidence="1">
    <location>
        <begin position="350"/>
        <end position="521"/>
    </location>
</feature>
<feature type="region of interest" description="Disordered" evidence="1">
    <location>
        <begin position="96"/>
        <end position="208"/>
    </location>
</feature>
<feature type="compositionally biased region" description="Basic residues" evidence="1">
    <location>
        <begin position="169"/>
        <end position="192"/>
    </location>
</feature>
<feature type="region of interest" description="Disordered" evidence="1">
    <location>
        <begin position="1360"/>
        <end position="1401"/>
    </location>
</feature>
<dbReference type="PANTHER" id="PTHR12673:SF159">
    <property type="entry name" value="LD03170P"/>
    <property type="match status" value="1"/>
</dbReference>
<feature type="region of interest" description="Disordered" evidence="1">
    <location>
        <begin position="550"/>
        <end position="633"/>
    </location>
</feature>
<feature type="compositionally biased region" description="Acidic residues" evidence="1">
    <location>
        <begin position="143"/>
        <end position="163"/>
    </location>
</feature>
<dbReference type="RefSeq" id="XP_004368222.1">
    <property type="nucleotide sequence ID" value="XM_004368165.1"/>
</dbReference>
<protein>
    <submittedName>
        <fullName evidence="4">RhoGEF domain containing protein</fullName>
    </submittedName>
</protein>
<feature type="compositionally biased region" description="Low complexity" evidence="1">
    <location>
        <begin position="597"/>
        <end position="613"/>
    </location>
</feature>
<dbReference type="GeneID" id="14926525"/>
<feature type="compositionally biased region" description="Basic and acidic residues" evidence="1">
    <location>
        <begin position="463"/>
        <end position="477"/>
    </location>
</feature>
<dbReference type="SUPFAM" id="SSF50729">
    <property type="entry name" value="PH domain-like"/>
    <property type="match status" value="1"/>
</dbReference>
<dbReference type="SMART" id="SM00233">
    <property type="entry name" value="PH"/>
    <property type="match status" value="1"/>
</dbReference>
<feature type="compositionally biased region" description="Acidic residues" evidence="1">
    <location>
        <begin position="421"/>
        <end position="435"/>
    </location>
</feature>
<feature type="compositionally biased region" description="Basic and acidic residues" evidence="1">
    <location>
        <begin position="199"/>
        <end position="208"/>
    </location>
</feature>
<dbReference type="Pfam" id="PF00169">
    <property type="entry name" value="PH"/>
    <property type="match status" value="1"/>
</dbReference>
<proteinExistence type="predicted"/>
<reference evidence="4 5" key="1">
    <citation type="journal article" date="2013" name="Genome Biol.">
        <title>Genome of Acanthamoeba castellanii highlights extensive lateral gene transfer and early evolution of tyrosine kinase signaling.</title>
        <authorList>
            <person name="Clarke M."/>
            <person name="Lohan A.J."/>
            <person name="Liu B."/>
            <person name="Lagkouvardos I."/>
            <person name="Roy S."/>
            <person name="Zafar N."/>
            <person name="Bertelli C."/>
            <person name="Schilde C."/>
            <person name="Kianianmomeni A."/>
            <person name="Burglin T.R."/>
            <person name="Frech C."/>
            <person name="Turcotte B."/>
            <person name="Kopec K.O."/>
            <person name="Synnott J.M."/>
            <person name="Choo C."/>
            <person name="Paponov I."/>
            <person name="Finkler A."/>
            <person name="Soon Heng Tan C."/>
            <person name="Hutchins A.P."/>
            <person name="Weinmeier T."/>
            <person name="Rattei T."/>
            <person name="Chu J.S."/>
            <person name="Gimenez G."/>
            <person name="Irimia M."/>
            <person name="Rigden D.J."/>
            <person name="Fitzpatrick D.A."/>
            <person name="Lorenzo-Morales J."/>
            <person name="Bateman A."/>
            <person name="Chiu C.H."/>
            <person name="Tang P."/>
            <person name="Hegemann P."/>
            <person name="Fromm H."/>
            <person name="Raoult D."/>
            <person name="Greub G."/>
            <person name="Miranda-Saavedra D."/>
            <person name="Chen N."/>
            <person name="Nash P."/>
            <person name="Ginger M.L."/>
            <person name="Horn M."/>
            <person name="Schaap P."/>
            <person name="Caler L."/>
            <person name="Loftus B."/>
        </authorList>
    </citation>
    <scope>NUCLEOTIDE SEQUENCE [LARGE SCALE GENOMIC DNA]</scope>
    <source>
        <strain evidence="4 5">Neff</strain>
    </source>
</reference>
<feature type="compositionally biased region" description="Basic and acidic residues" evidence="1">
    <location>
        <begin position="978"/>
        <end position="995"/>
    </location>
</feature>
<feature type="compositionally biased region" description="Acidic residues" evidence="1">
    <location>
        <begin position="388"/>
        <end position="397"/>
    </location>
</feature>
<feature type="region of interest" description="Disordered" evidence="1">
    <location>
        <begin position="792"/>
        <end position="827"/>
    </location>
</feature>
<name>L8HJT0_ACACF</name>
<dbReference type="GO" id="GO:0005085">
    <property type="term" value="F:guanyl-nucleotide exchange factor activity"/>
    <property type="evidence" value="ECO:0007669"/>
    <property type="project" value="InterPro"/>
</dbReference>
<gene>
    <name evidence="4" type="ORF">ACA1_295530</name>
</gene>
<feature type="compositionally biased region" description="Basic residues" evidence="1">
    <location>
        <begin position="478"/>
        <end position="497"/>
    </location>
</feature>
<feature type="compositionally biased region" description="Acidic residues" evidence="1">
    <location>
        <begin position="587"/>
        <end position="596"/>
    </location>
</feature>
<feature type="compositionally biased region" description="Basic residues" evidence="1">
    <location>
        <begin position="556"/>
        <end position="566"/>
    </location>
</feature>
<feature type="compositionally biased region" description="Basic and acidic residues" evidence="1">
    <location>
        <begin position="372"/>
        <end position="387"/>
    </location>
</feature>
<feature type="compositionally biased region" description="Basic and acidic residues" evidence="1">
    <location>
        <begin position="1588"/>
        <end position="1597"/>
    </location>
</feature>
<feature type="compositionally biased region" description="Basic and acidic residues" evidence="1">
    <location>
        <begin position="127"/>
        <end position="142"/>
    </location>
</feature>
<feature type="region of interest" description="Disordered" evidence="1">
    <location>
        <begin position="893"/>
        <end position="918"/>
    </location>
</feature>
<evidence type="ECO:0000313" key="4">
    <source>
        <dbReference type="EMBL" id="ELR25467.1"/>
    </source>
</evidence>
<dbReference type="SUPFAM" id="SSF48065">
    <property type="entry name" value="DBL homology domain (DH-domain)"/>
    <property type="match status" value="1"/>
</dbReference>
<dbReference type="InterPro" id="IPR035899">
    <property type="entry name" value="DBL_dom_sf"/>
</dbReference>
<dbReference type="PROSITE" id="PS50003">
    <property type="entry name" value="PH_DOMAIN"/>
    <property type="match status" value="1"/>
</dbReference>